<reference evidence="1" key="1">
    <citation type="submission" date="2021-01" db="EMBL/GenBank/DDBJ databases">
        <authorList>
            <consortium name="Genoscope - CEA"/>
            <person name="William W."/>
        </authorList>
    </citation>
    <scope>NUCLEOTIDE SEQUENCE</scope>
</reference>
<dbReference type="Proteomes" id="UP000689195">
    <property type="component" value="Unassembled WGS sequence"/>
</dbReference>
<keyword evidence="2" id="KW-1185">Reference proteome</keyword>
<sequence length="61" mass="7319">MQTRFIKRRFLKLQNQEKIATTKKMQKLLSFTISTKLINLIKQNDEKLGEVLKILETIQER</sequence>
<dbReference type="AlphaFoldDB" id="A0A8S1TPK8"/>
<organism evidence="1 2">
    <name type="scientific">Paramecium pentaurelia</name>
    <dbReference type="NCBI Taxonomy" id="43138"/>
    <lineage>
        <taxon>Eukaryota</taxon>
        <taxon>Sar</taxon>
        <taxon>Alveolata</taxon>
        <taxon>Ciliophora</taxon>
        <taxon>Intramacronucleata</taxon>
        <taxon>Oligohymenophorea</taxon>
        <taxon>Peniculida</taxon>
        <taxon>Parameciidae</taxon>
        <taxon>Paramecium</taxon>
    </lineage>
</organism>
<evidence type="ECO:0000313" key="1">
    <source>
        <dbReference type="EMBL" id="CAD8153744.1"/>
    </source>
</evidence>
<name>A0A8S1TPK8_9CILI</name>
<evidence type="ECO:0000313" key="2">
    <source>
        <dbReference type="Proteomes" id="UP000689195"/>
    </source>
</evidence>
<proteinExistence type="predicted"/>
<dbReference type="EMBL" id="CAJJDO010000025">
    <property type="protein sequence ID" value="CAD8153744.1"/>
    <property type="molecule type" value="Genomic_DNA"/>
</dbReference>
<protein>
    <submittedName>
        <fullName evidence="1">Uncharacterized protein</fullName>
    </submittedName>
</protein>
<gene>
    <name evidence="1" type="ORF">PPENT_87.1.T0250007</name>
</gene>
<accession>A0A8S1TPK8</accession>
<comment type="caution">
    <text evidence="1">The sequence shown here is derived from an EMBL/GenBank/DDBJ whole genome shotgun (WGS) entry which is preliminary data.</text>
</comment>